<feature type="domain" description="HECT" evidence="8">
    <location>
        <begin position="1119"/>
        <end position="1473"/>
    </location>
</feature>
<dbReference type="InterPro" id="IPR035983">
    <property type="entry name" value="Hect_E3_ubiquitin_ligase"/>
</dbReference>
<evidence type="ECO:0000313" key="10">
    <source>
        <dbReference type="Proteomes" id="UP000005666"/>
    </source>
</evidence>
<evidence type="ECO:0000256" key="6">
    <source>
        <dbReference type="PROSITE-ProRule" id="PRU00104"/>
    </source>
</evidence>
<feature type="region of interest" description="Disordered" evidence="7">
    <location>
        <begin position="1"/>
        <end position="83"/>
    </location>
</feature>
<dbReference type="Gene3D" id="3.30.2160.10">
    <property type="entry name" value="Hect, E3 ligase catalytic domain"/>
    <property type="match status" value="1"/>
</dbReference>
<evidence type="ECO:0000256" key="7">
    <source>
        <dbReference type="SAM" id="MobiDB-lite"/>
    </source>
</evidence>
<feature type="compositionally biased region" description="Acidic residues" evidence="7">
    <location>
        <begin position="18"/>
        <end position="29"/>
    </location>
</feature>
<feature type="active site" description="Glycyl thioester intermediate" evidence="6">
    <location>
        <position position="1440"/>
    </location>
</feature>
<dbReference type="PROSITE" id="PS50237">
    <property type="entry name" value="HECT"/>
    <property type="match status" value="1"/>
</dbReference>
<dbReference type="RefSeq" id="XP_003684989.1">
    <property type="nucleotide sequence ID" value="XM_003684941.1"/>
</dbReference>
<dbReference type="OrthoDB" id="423283at2759"/>
<dbReference type="PANTHER" id="PTHR45670">
    <property type="entry name" value="E3 UBIQUITIN-PROTEIN LIGASE TRIP12"/>
    <property type="match status" value="1"/>
</dbReference>
<keyword evidence="4" id="KW-0808">Transferase</keyword>
<dbReference type="Gene3D" id="1.25.10.10">
    <property type="entry name" value="Leucine-rich Repeat Variant"/>
    <property type="match status" value="1"/>
</dbReference>
<evidence type="ECO:0000313" key="9">
    <source>
        <dbReference type="EMBL" id="CCE62555.1"/>
    </source>
</evidence>
<evidence type="ECO:0000256" key="2">
    <source>
        <dbReference type="ARBA" id="ARBA00006331"/>
    </source>
</evidence>
<dbReference type="GO" id="GO:0016607">
    <property type="term" value="C:nuclear speck"/>
    <property type="evidence" value="ECO:0007669"/>
    <property type="project" value="TreeGrafter"/>
</dbReference>
<gene>
    <name evidence="9" type="primary">TPHA0C04050</name>
    <name evidence="9" type="ordered locus">TPHA_0C04050</name>
</gene>
<dbReference type="HOGENOM" id="CLU_000366_1_1_1"/>
<dbReference type="SMART" id="SM00119">
    <property type="entry name" value="HECTc"/>
    <property type="match status" value="1"/>
</dbReference>
<comment type="catalytic activity">
    <reaction evidence="1">
        <text>S-ubiquitinyl-[E2 ubiquitin-conjugating enzyme]-L-cysteine + [acceptor protein]-L-lysine = [E2 ubiquitin-conjugating enzyme]-L-cysteine + N(6)-ubiquitinyl-[acceptor protein]-L-lysine.</text>
        <dbReference type="EC" id="2.3.2.26"/>
    </reaction>
</comment>
<evidence type="ECO:0000256" key="5">
    <source>
        <dbReference type="ARBA" id="ARBA00022786"/>
    </source>
</evidence>
<dbReference type="InterPro" id="IPR011989">
    <property type="entry name" value="ARM-like"/>
</dbReference>
<dbReference type="InterPro" id="IPR016024">
    <property type="entry name" value="ARM-type_fold"/>
</dbReference>
<evidence type="ECO:0000256" key="4">
    <source>
        <dbReference type="ARBA" id="ARBA00022679"/>
    </source>
</evidence>
<feature type="compositionally biased region" description="Basic and acidic residues" evidence="7">
    <location>
        <begin position="1"/>
        <end position="17"/>
    </location>
</feature>
<dbReference type="GO" id="GO:0035519">
    <property type="term" value="P:protein K29-linked ubiquitination"/>
    <property type="evidence" value="ECO:0007669"/>
    <property type="project" value="EnsemblFungi"/>
</dbReference>
<keyword evidence="5 6" id="KW-0833">Ubl conjugation pathway</keyword>
<dbReference type="Pfam" id="PF00632">
    <property type="entry name" value="HECT"/>
    <property type="match status" value="1"/>
</dbReference>
<evidence type="ECO:0000256" key="3">
    <source>
        <dbReference type="ARBA" id="ARBA00012485"/>
    </source>
</evidence>
<reference evidence="9 10" key="1">
    <citation type="journal article" date="2011" name="Proc. Natl. Acad. Sci. U.S.A.">
        <title>Evolutionary erosion of yeast sex chromosomes by mating-type switching accidents.</title>
        <authorList>
            <person name="Gordon J.L."/>
            <person name="Armisen D."/>
            <person name="Proux-Wera E."/>
            <person name="Oheigeartaigh S.S."/>
            <person name="Byrne K.P."/>
            <person name="Wolfe K.H."/>
        </authorList>
    </citation>
    <scope>NUCLEOTIDE SEQUENCE [LARGE SCALE GENOMIC DNA]</scope>
    <source>
        <strain evidence="10">ATCC 24235 / CBS 4417 / NBRC 1672 / NRRL Y-8282 / UCD 70-5</strain>
    </source>
</reference>
<dbReference type="eggNOG" id="KOG0168">
    <property type="taxonomic scope" value="Eukaryota"/>
</dbReference>
<protein>
    <recommendedName>
        <fullName evidence="3">HECT-type E3 ubiquitin transferase</fullName>
        <ecNumber evidence="3">2.3.2.26</ecNumber>
    </recommendedName>
</protein>
<dbReference type="GO" id="GO:0043161">
    <property type="term" value="P:proteasome-mediated ubiquitin-dependent protein catabolic process"/>
    <property type="evidence" value="ECO:0007669"/>
    <property type="project" value="TreeGrafter"/>
</dbReference>
<dbReference type="GO" id="GO:1904855">
    <property type="term" value="F:proteasome regulatory particle binding"/>
    <property type="evidence" value="ECO:0007669"/>
    <property type="project" value="EnsemblFungi"/>
</dbReference>
<comment type="similarity">
    <text evidence="2">Belongs to the UPL family. K-HECT subfamily.</text>
</comment>
<dbReference type="Gene3D" id="3.30.2410.10">
    <property type="entry name" value="Hect, E3 ligase catalytic domain"/>
    <property type="match status" value="1"/>
</dbReference>
<dbReference type="KEGG" id="tpf:TPHA_0C04050"/>
<dbReference type="GO" id="GO:0010994">
    <property type="term" value="P:free ubiquitin chain polymerization"/>
    <property type="evidence" value="ECO:0007669"/>
    <property type="project" value="EnsemblFungi"/>
</dbReference>
<dbReference type="PANTHER" id="PTHR45670:SF1">
    <property type="entry name" value="E3 UBIQUITIN-PROTEIN LIGASE HECTD1"/>
    <property type="match status" value="1"/>
</dbReference>
<organism evidence="9 10">
    <name type="scientific">Tetrapisispora phaffii (strain ATCC 24235 / CBS 4417 / NBRC 1672 / NRRL Y-8282 / UCD 70-5)</name>
    <name type="common">Yeast</name>
    <name type="synonym">Fabospora phaffii</name>
    <dbReference type="NCBI Taxonomy" id="1071381"/>
    <lineage>
        <taxon>Eukaryota</taxon>
        <taxon>Fungi</taxon>
        <taxon>Dikarya</taxon>
        <taxon>Ascomycota</taxon>
        <taxon>Saccharomycotina</taxon>
        <taxon>Saccharomycetes</taxon>
        <taxon>Saccharomycetales</taxon>
        <taxon>Saccharomycetaceae</taxon>
        <taxon>Tetrapisispora</taxon>
    </lineage>
</organism>
<dbReference type="Pfam" id="PF25579">
    <property type="entry name" value="TPR_TRIP12_N"/>
    <property type="match status" value="1"/>
</dbReference>
<dbReference type="Gene3D" id="3.90.1750.10">
    <property type="entry name" value="Hect, E3 ligase catalytic domains"/>
    <property type="match status" value="1"/>
</dbReference>
<accession>G8BQP3</accession>
<dbReference type="STRING" id="1071381.G8BQP3"/>
<sequence length="1473" mass="168228">MRDNHEANDQNGDHENADDWDYSGNDEGDEHSSNNNHLDSIDYDDYYDGDELQDDDDADEMPEDEEEDENDYNHESDLDGEIDMPSFRGGAAVFEELLGNMGNSHTVFRRNAERQSGSTNGDSDGITHIDDDNTETSNTRQIPGNIQDLFSMFQNNMFTGAIPGAGNSGRVKRLKKLVDNIVNAEEDPYIAMESLRELSEQLLMMNQIVIDRVLPVEELLESLINIFRNPLLIEQLELQLMAGRCLHSLFEVDPDCMSIAIEKDIVVTLQSKLEEISYIDLAEQVLETLEYISRVHCKDILEAGNLLTYIQFFDFFTIHAQRKAISCIVNACSKLEIKYFPIIQEIMPLLQTIFLQNVDDNIMTKLINIICCICAGLNKHFNFDELFTIETANKIIYLISSYDLSVDNKVKCIDILSIFVIKSEAISLGFLNSNKAVPMVLKCIENYENKTHAKDNESETKENTFFNETLMFVPDNLLISLSRFLTVLLPEEPDNSLTHANALLDKSKFKKDELQDMLLEMIPILIGIYINTVDYSIKSYASLALLRSICQLNSASLEAVKEKIVLLFEPSFFKMLENNIHLTNNKLETYISLELLTILVVLFSDFEAIFMDTIKKEGILDYIKSLYYKIELLDVKEINQMDVDSENETNNARDEFNNDSDNDSAIQHSYDEMNVPDFVKPKLIKFDIFRYETQAQMTTRVLNMSNFLYQKVKSVSVVENDKISAIKNVLNKLKQYDIQNYSYNDWVDIWTLLKSTMFKNGSNISSYELTTSGLLKTLVEVLSSSDMHIKRFFLEVFESKLEELVSILQSALSKLEDISILESGLQGDEGGISSLSKEVEVQLVYKSDGVKDNIPINLRSVKVSIHSIASLKMLNDFLKHKVAQSMFLTSLLPGFKNETTNSENAMASLKNIDFKFSIGENKFSSNETIFGAIYRHWTETHNETNLNSMWLEVPTIYYEKVEEDDDDETEMLNNISNNIKPKFDGSLVEDLLEFLKILKDSKLPNELFINSKISGKLSRQLDEPLIVASGVLPSWVLQLTKNYHFLFPFDIRMFYLQCSSFGYGRLIERWLFRSGRMKDQSSDNPLQQLGTLTKNKVKLSRDNLFASGLKTIDKYGSNRNTLEIEYIDEEGTGLGPTLEFYASMSLEFAKPLLDIWLCDEEVGNTDTKFIEQELFPKPLSTCSDANKTIELFRILGKFIAKSMLDGRIVDFRFKEVFFQLLHERIVADDTKNSSRKQILYSLDILSLVDTNLSQSLKYLYNNMSDNDIIKGLDLNFVLPGKQIVEIIDGGNNILVTSDNVEKYITGVIDQMLYTGIEKQLDAFIKGFSECFPYKNLLILTPKELVELFGKEEEDWSESTLYSSIKAEHGYTMDSQTVHDLINILKYFNINQRRLFSQFLTGSPKLPIGGFKCLKPKLTVVLKTPEDNLTPDQVLPSVMTCANYLKLPKYSSKEILKSRIDQAMREGSGAFLLS</sequence>
<dbReference type="InterPro" id="IPR057948">
    <property type="entry name" value="TPR_TRIP12_N"/>
</dbReference>
<feature type="compositionally biased region" description="Acidic residues" evidence="7">
    <location>
        <begin position="41"/>
        <end position="70"/>
    </location>
</feature>
<proteinExistence type="inferred from homology"/>
<dbReference type="OMA" id="FFTIHAQ"/>
<evidence type="ECO:0000256" key="1">
    <source>
        <dbReference type="ARBA" id="ARBA00000885"/>
    </source>
</evidence>
<evidence type="ECO:0000259" key="8">
    <source>
        <dbReference type="PROSITE" id="PS50237"/>
    </source>
</evidence>
<dbReference type="GeneID" id="11535263"/>
<dbReference type="InterPro" id="IPR045322">
    <property type="entry name" value="HECTD1/TRIP12-like"/>
</dbReference>
<dbReference type="SUPFAM" id="SSF48371">
    <property type="entry name" value="ARM repeat"/>
    <property type="match status" value="1"/>
</dbReference>
<dbReference type="InterPro" id="IPR000569">
    <property type="entry name" value="HECT_dom"/>
</dbReference>
<name>G8BQP3_TETPH</name>
<dbReference type="eggNOG" id="KOG0170">
    <property type="taxonomic scope" value="Eukaryota"/>
</dbReference>
<dbReference type="Proteomes" id="UP000005666">
    <property type="component" value="Chromosome 3"/>
</dbReference>
<dbReference type="EMBL" id="HE612858">
    <property type="protein sequence ID" value="CCE62555.1"/>
    <property type="molecule type" value="Genomic_DNA"/>
</dbReference>
<dbReference type="SUPFAM" id="SSF56204">
    <property type="entry name" value="Hect, E3 ligase catalytic domain"/>
    <property type="match status" value="1"/>
</dbReference>
<dbReference type="GO" id="GO:0061630">
    <property type="term" value="F:ubiquitin protein ligase activity"/>
    <property type="evidence" value="ECO:0007669"/>
    <property type="project" value="UniProtKB-EC"/>
</dbReference>
<keyword evidence="10" id="KW-1185">Reference proteome</keyword>
<feature type="region of interest" description="Disordered" evidence="7">
    <location>
        <begin position="111"/>
        <end position="139"/>
    </location>
</feature>
<dbReference type="EC" id="2.3.2.26" evidence="3"/>